<feature type="chain" id="PRO_5047549998" evidence="1">
    <location>
        <begin position="22"/>
        <end position="174"/>
    </location>
</feature>
<name>A0ABZ0VED4_9MICO</name>
<feature type="domain" description="M23ase beta-sheet core" evidence="2">
    <location>
        <begin position="64"/>
        <end position="158"/>
    </location>
</feature>
<evidence type="ECO:0000259" key="2">
    <source>
        <dbReference type="Pfam" id="PF01551"/>
    </source>
</evidence>
<feature type="signal peptide" evidence="1">
    <location>
        <begin position="1"/>
        <end position="21"/>
    </location>
</feature>
<dbReference type="EC" id="3.4.-.-" evidence="3"/>
<protein>
    <submittedName>
        <fullName evidence="3">M23 family metallopeptidase</fullName>
        <ecNumber evidence="3">3.4.-.-</ecNumber>
    </submittedName>
</protein>
<evidence type="ECO:0000313" key="4">
    <source>
        <dbReference type="Proteomes" id="UP001324533"/>
    </source>
</evidence>
<dbReference type="CDD" id="cd12797">
    <property type="entry name" value="M23_peptidase"/>
    <property type="match status" value="1"/>
</dbReference>
<dbReference type="InterPro" id="IPR050570">
    <property type="entry name" value="Cell_wall_metabolism_enzyme"/>
</dbReference>
<gene>
    <name evidence="3" type="ORF">T9R20_08545</name>
</gene>
<evidence type="ECO:0000313" key="3">
    <source>
        <dbReference type="EMBL" id="WQB71978.1"/>
    </source>
</evidence>
<dbReference type="Pfam" id="PF01551">
    <property type="entry name" value="Peptidase_M23"/>
    <property type="match status" value="1"/>
</dbReference>
<dbReference type="GO" id="GO:0016787">
    <property type="term" value="F:hydrolase activity"/>
    <property type="evidence" value="ECO:0007669"/>
    <property type="project" value="UniProtKB-KW"/>
</dbReference>
<organism evidence="3 4">
    <name type="scientific">Microbacterium invictum</name>
    <dbReference type="NCBI Taxonomy" id="515415"/>
    <lineage>
        <taxon>Bacteria</taxon>
        <taxon>Bacillati</taxon>
        <taxon>Actinomycetota</taxon>
        <taxon>Actinomycetes</taxon>
        <taxon>Micrococcales</taxon>
        <taxon>Microbacteriaceae</taxon>
        <taxon>Microbacterium</taxon>
    </lineage>
</organism>
<evidence type="ECO:0000256" key="1">
    <source>
        <dbReference type="SAM" id="SignalP"/>
    </source>
</evidence>
<dbReference type="EMBL" id="CP139779">
    <property type="protein sequence ID" value="WQB71978.1"/>
    <property type="molecule type" value="Genomic_DNA"/>
</dbReference>
<dbReference type="Gene3D" id="2.70.70.10">
    <property type="entry name" value="Glucose Permease (Domain IIA)"/>
    <property type="match status" value="1"/>
</dbReference>
<dbReference type="PANTHER" id="PTHR21666">
    <property type="entry name" value="PEPTIDASE-RELATED"/>
    <property type="match status" value="1"/>
</dbReference>
<keyword evidence="4" id="KW-1185">Reference proteome</keyword>
<dbReference type="RefSeq" id="WP_322412089.1">
    <property type="nucleotide sequence ID" value="NZ_CP139779.1"/>
</dbReference>
<dbReference type="PANTHER" id="PTHR21666:SF270">
    <property type="entry name" value="MUREIN HYDROLASE ACTIVATOR ENVC"/>
    <property type="match status" value="1"/>
</dbReference>
<dbReference type="Proteomes" id="UP001324533">
    <property type="component" value="Chromosome"/>
</dbReference>
<keyword evidence="3" id="KW-0378">Hydrolase</keyword>
<dbReference type="InterPro" id="IPR011055">
    <property type="entry name" value="Dup_hybrid_motif"/>
</dbReference>
<dbReference type="InterPro" id="IPR016047">
    <property type="entry name" value="M23ase_b-sheet_dom"/>
</dbReference>
<keyword evidence="1" id="KW-0732">Signal</keyword>
<sequence length="174" mass="17801">MRVAVVVGVALAVAGLAPADAALPGADPGNVVSIPDAGRWEWPLDPFRLVHPFLAPAHEYAPGHRGLDIAPIDSPSDAQIVAPTGGVVAFRGQVAGRPVVTIDHGEGLVSTLEPAAGLLEPGTTVDRGEVVATLSRGGHSDPGTLHFGVRRDGVYINPMLLLGGIPRAVLLPCC</sequence>
<dbReference type="SUPFAM" id="SSF51261">
    <property type="entry name" value="Duplicated hybrid motif"/>
    <property type="match status" value="1"/>
</dbReference>
<proteinExistence type="predicted"/>
<accession>A0ABZ0VED4</accession>
<reference evidence="3 4" key="1">
    <citation type="submission" date="2023-06" db="EMBL/GenBank/DDBJ databases">
        <title>Rock-solubilizing bacteria, Microbacterium invictum, promotes re-establishment of vegetation in rocky wasteland by accelerating rock bio-weathering and reshaping soil bacterial community.</title>
        <authorList>
            <person name="Liu C."/>
        </authorList>
    </citation>
    <scope>NUCLEOTIDE SEQUENCE [LARGE SCALE GENOMIC DNA]</scope>
    <source>
        <strain evidence="3 4">X-18</strain>
    </source>
</reference>